<evidence type="ECO:0000313" key="1">
    <source>
        <dbReference type="EMBL" id="SPY08410.1"/>
    </source>
</evidence>
<dbReference type="Proteomes" id="UP000250242">
    <property type="component" value="Unassembled WGS sequence"/>
</dbReference>
<reference evidence="1 2" key="1">
    <citation type="submission" date="2018-06" db="EMBL/GenBank/DDBJ databases">
        <authorList>
            <consortium name="Pathogen Informatics"/>
            <person name="Doyle S."/>
        </authorList>
    </citation>
    <scope>NUCLEOTIDE SEQUENCE [LARGE SCALE GENOMIC DNA]</scope>
    <source>
        <strain evidence="1 2">NCTC11009</strain>
    </source>
</reference>
<organism evidence="1 2">
    <name type="scientific">Oligella urethralis</name>
    <dbReference type="NCBI Taxonomy" id="90245"/>
    <lineage>
        <taxon>Bacteria</taxon>
        <taxon>Pseudomonadati</taxon>
        <taxon>Pseudomonadota</taxon>
        <taxon>Betaproteobacteria</taxon>
        <taxon>Burkholderiales</taxon>
        <taxon>Alcaligenaceae</taxon>
        <taxon>Oligella</taxon>
    </lineage>
</organism>
<dbReference type="EMBL" id="UATH01000001">
    <property type="protein sequence ID" value="SPY08410.1"/>
    <property type="molecule type" value="Genomic_DNA"/>
</dbReference>
<dbReference type="RefSeq" id="WP_113062648.1">
    <property type="nucleotide sequence ID" value="NZ_UATH01000001.1"/>
</dbReference>
<sequence>MFNVFRSNEAEAEFLEKVKEILSEEHLEYANFNYYITKAQEAADNEYINYSPSIEISSPYTYDGNEHLIFLERDWFELVDNFQNTIEFKNAEQTSHNQFYLTVQINDEKYTADKIVGNDDVMFFDANGNEVDKNTLTTDWYVLENFINCQFDGLLELHLESEIEDDLER</sequence>
<accession>A0A2X1VJ78</accession>
<dbReference type="AlphaFoldDB" id="A0A2X1VJ78"/>
<evidence type="ECO:0000313" key="2">
    <source>
        <dbReference type="Proteomes" id="UP000250242"/>
    </source>
</evidence>
<name>A0A2X1VJ78_9BURK</name>
<proteinExistence type="predicted"/>
<protein>
    <submittedName>
        <fullName evidence="1">Uncharacterized protein</fullName>
    </submittedName>
</protein>
<gene>
    <name evidence="1" type="ORF">NCTC11009_01636</name>
</gene>